<evidence type="ECO:0000313" key="7">
    <source>
        <dbReference type="Proteomes" id="UP000010121"/>
    </source>
</evidence>
<protein>
    <submittedName>
        <fullName evidence="6">NUDIX hydrolase</fullName>
    </submittedName>
</protein>
<dbReference type="Proteomes" id="UP000010121">
    <property type="component" value="Unassembled WGS sequence"/>
</dbReference>
<evidence type="ECO:0000313" key="6">
    <source>
        <dbReference type="EMBL" id="EEW25699.1"/>
    </source>
</evidence>
<keyword evidence="3 6" id="KW-0378">Hydrolase</keyword>
<sequence>MLLQIPRLQKNGRANIRQRAQIVDSSVSPATAPEAVPQAQVGALCWRRIGKRLEVLLITSRDTGRWVIPKGWPIAGLTAADSAAREAFEEAGVEGKALGDCIGRYGYLKMLAPQDGLACEVAVYPLQVKALRDRFPESQQRRRKWFTPRKAARKVAEPDLQGLLDGLEQLLSPALPAAKTAKA</sequence>
<evidence type="ECO:0000256" key="4">
    <source>
        <dbReference type="ARBA" id="ARBA00022842"/>
    </source>
</evidence>
<keyword evidence="4" id="KW-0460">Magnesium</keyword>
<dbReference type="InterPro" id="IPR000086">
    <property type="entry name" value="NUDIX_hydrolase_dom"/>
</dbReference>
<evidence type="ECO:0000256" key="3">
    <source>
        <dbReference type="ARBA" id="ARBA00022801"/>
    </source>
</evidence>
<dbReference type="PROSITE" id="PS51462">
    <property type="entry name" value="NUDIX"/>
    <property type="match status" value="1"/>
</dbReference>
<dbReference type="GO" id="GO:0046872">
    <property type="term" value="F:metal ion binding"/>
    <property type="evidence" value="ECO:0007669"/>
    <property type="project" value="UniProtKB-KW"/>
</dbReference>
<dbReference type="PANTHER" id="PTHR12629:SF0">
    <property type="entry name" value="DIPHOSPHOINOSITOL-POLYPHOSPHATE DIPHOSPHATASE"/>
    <property type="match status" value="1"/>
</dbReference>
<keyword evidence="7" id="KW-1185">Reference proteome</keyword>
<dbReference type="AlphaFoldDB" id="C8S090"/>
<dbReference type="GO" id="GO:1901911">
    <property type="term" value="P:adenosine 5'-(hexahydrogen pentaphosphate) catabolic process"/>
    <property type="evidence" value="ECO:0007669"/>
    <property type="project" value="TreeGrafter"/>
</dbReference>
<dbReference type="STRING" id="371731.Rsw2DRAFT_1468"/>
<dbReference type="GO" id="GO:0000298">
    <property type="term" value="F:endopolyphosphatase activity"/>
    <property type="evidence" value="ECO:0007669"/>
    <property type="project" value="TreeGrafter"/>
</dbReference>
<feature type="domain" description="Nudix hydrolase" evidence="5">
    <location>
        <begin position="36"/>
        <end position="168"/>
    </location>
</feature>
<dbReference type="InterPro" id="IPR015797">
    <property type="entry name" value="NUDIX_hydrolase-like_dom_sf"/>
</dbReference>
<dbReference type="GO" id="GO:0008486">
    <property type="term" value="F:diphosphoinositol-polyphosphate diphosphatase activity"/>
    <property type="evidence" value="ECO:0007669"/>
    <property type="project" value="TreeGrafter"/>
</dbReference>
<evidence type="ECO:0000256" key="2">
    <source>
        <dbReference type="ARBA" id="ARBA00022723"/>
    </source>
</evidence>
<dbReference type="GO" id="GO:0005737">
    <property type="term" value="C:cytoplasm"/>
    <property type="evidence" value="ECO:0007669"/>
    <property type="project" value="TreeGrafter"/>
</dbReference>
<dbReference type="GO" id="GO:1901907">
    <property type="term" value="P:diadenosine pentaphosphate catabolic process"/>
    <property type="evidence" value="ECO:0007669"/>
    <property type="project" value="TreeGrafter"/>
</dbReference>
<dbReference type="EMBL" id="ACYY01000007">
    <property type="protein sequence ID" value="EEW25699.1"/>
    <property type="molecule type" value="Genomic_DNA"/>
</dbReference>
<evidence type="ECO:0000259" key="5">
    <source>
        <dbReference type="PROSITE" id="PS51462"/>
    </source>
</evidence>
<dbReference type="GO" id="GO:0034432">
    <property type="term" value="F:bis(5'-adenosyl)-pentaphosphatase activity"/>
    <property type="evidence" value="ECO:0007669"/>
    <property type="project" value="TreeGrafter"/>
</dbReference>
<proteinExistence type="predicted"/>
<name>C8S090_9RHOB</name>
<dbReference type="PANTHER" id="PTHR12629">
    <property type="entry name" value="DIPHOSPHOINOSITOL POLYPHOSPHATE PHOSPHOHYDROLASE"/>
    <property type="match status" value="1"/>
</dbReference>
<dbReference type="Gene3D" id="3.90.79.10">
    <property type="entry name" value="Nucleoside Triphosphate Pyrophosphohydrolase"/>
    <property type="match status" value="1"/>
</dbReference>
<organism evidence="6 7">
    <name type="scientific">Rhodobacter ferrooxidans</name>
    <dbReference type="NCBI Taxonomy" id="371731"/>
    <lineage>
        <taxon>Bacteria</taxon>
        <taxon>Pseudomonadati</taxon>
        <taxon>Pseudomonadota</taxon>
        <taxon>Alphaproteobacteria</taxon>
        <taxon>Rhodobacterales</taxon>
        <taxon>Rhodobacter group</taxon>
        <taxon>Rhodobacter</taxon>
    </lineage>
</organism>
<gene>
    <name evidence="6" type="ORF">Rsw2DRAFT_1468</name>
</gene>
<keyword evidence="2" id="KW-0479">Metal-binding</keyword>
<dbReference type="CDD" id="cd04666">
    <property type="entry name" value="NUDIX_DIPP2_like_Nudt4"/>
    <property type="match status" value="1"/>
</dbReference>
<comment type="caution">
    <text evidence="6">The sequence shown here is derived from an EMBL/GenBank/DDBJ whole genome shotgun (WGS) entry which is preliminary data.</text>
</comment>
<dbReference type="OrthoDB" id="7066910at2"/>
<dbReference type="GO" id="GO:0071543">
    <property type="term" value="P:diphosphoinositol polyphosphate metabolic process"/>
    <property type="evidence" value="ECO:0007669"/>
    <property type="project" value="TreeGrafter"/>
</dbReference>
<dbReference type="Pfam" id="PF00293">
    <property type="entry name" value="NUDIX"/>
    <property type="match status" value="1"/>
</dbReference>
<dbReference type="eggNOG" id="COG0494">
    <property type="taxonomic scope" value="Bacteria"/>
</dbReference>
<accession>C8S090</accession>
<evidence type="ECO:0000256" key="1">
    <source>
        <dbReference type="ARBA" id="ARBA00001946"/>
    </source>
</evidence>
<comment type="cofactor">
    <cofactor evidence="1">
        <name>Mg(2+)</name>
        <dbReference type="ChEBI" id="CHEBI:18420"/>
    </cofactor>
</comment>
<dbReference type="GO" id="GO:0034431">
    <property type="term" value="F:bis(5'-adenosyl)-hexaphosphatase activity"/>
    <property type="evidence" value="ECO:0007669"/>
    <property type="project" value="TreeGrafter"/>
</dbReference>
<dbReference type="InterPro" id="IPR047198">
    <property type="entry name" value="DDP-like_NUDIX"/>
</dbReference>
<dbReference type="GO" id="GO:1901909">
    <property type="term" value="P:diadenosine hexaphosphate catabolic process"/>
    <property type="evidence" value="ECO:0007669"/>
    <property type="project" value="TreeGrafter"/>
</dbReference>
<dbReference type="SUPFAM" id="SSF55811">
    <property type="entry name" value="Nudix"/>
    <property type="match status" value="1"/>
</dbReference>
<reference evidence="6 7" key="1">
    <citation type="submission" date="2009-08" db="EMBL/GenBank/DDBJ databases">
        <title>The draft genome of Rhodobacter sp. SW2.</title>
        <authorList>
            <consortium name="US DOE Joint Genome Institute (JGI-PGF)"/>
            <person name="Lucas S."/>
            <person name="Copeland A."/>
            <person name="Lapidus A."/>
            <person name="Glavina del Rio T."/>
            <person name="Tice H."/>
            <person name="Bruce D."/>
            <person name="Goodwin L."/>
            <person name="Pitluck S."/>
            <person name="Larimer F."/>
            <person name="Land M.L."/>
            <person name="Hauser L."/>
            <person name="Emerson D."/>
        </authorList>
    </citation>
    <scope>NUCLEOTIDE SEQUENCE [LARGE SCALE GENOMIC DNA]</scope>
    <source>
        <strain evidence="6 7">SW2</strain>
    </source>
</reference>